<dbReference type="PaxDb" id="39947-A0A0P0VED4"/>
<gene>
    <name evidence="1" type="ordered locus">Os02g0134100</name>
    <name evidence="1" type="ORF">OSNPB_020134100</name>
</gene>
<dbReference type="Proteomes" id="UP000059680">
    <property type="component" value="Chromosome 2"/>
</dbReference>
<evidence type="ECO:0000313" key="2">
    <source>
        <dbReference type="Proteomes" id="UP000059680"/>
    </source>
</evidence>
<reference evidence="2" key="1">
    <citation type="journal article" date="2005" name="Nature">
        <title>The map-based sequence of the rice genome.</title>
        <authorList>
            <consortium name="International rice genome sequencing project (IRGSP)"/>
            <person name="Matsumoto T."/>
            <person name="Wu J."/>
            <person name="Kanamori H."/>
            <person name="Katayose Y."/>
            <person name="Fujisawa M."/>
            <person name="Namiki N."/>
            <person name="Mizuno H."/>
            <person name="Yamamoto K."/>
            <person name="Antonio B.A."/>
            <person name="Baba T."/>
            <person name="Sakata K."/>
            <person name="Nagamura Y."/>
            <person name="Aoki H."/>
            <person name="Arikawa K."/>
            <person name="Arita K."/>
            <person name="Bito T."/>
            <person name="Chiden Y."/>
            <person name="Fujitsuka N."/>
            <person name="Fukunaka R."/>
            <person name="Hamada M."/>
            <person name="Harada C."/>
            <person name="Hayashi A."/>
            <person name="Hijishita S."/>
            <person name="Honda M."/>
            <person name="Hosokawa S."/>
            <person name="Ichikawa Y."/>
            <person name="Idonuma A."/>
            <person name="Iijima M."/>
            <person name="Ikeda M."/>
            <person name="Ikeno M."/>
            <person name="Ito K."/>
            <person name="Ito S."/>
            <person name="Ito T."/>
            <person name="Ito Y."/>
            <person name="Ito Y."/>
            <person name="Iwabuchi A."/>
            <person name="Kamiya K."/>
            <person name="Karasawa W."/>
            <person name="Kurita K."/>
            <person name="Katagiri S."/>
            <person name="Kikuta A."/>
            <person name="Kobayashi H."/>
            <person name="Kobayashi N."/>
            <person name="Machita K."/>
            <person name="Maehara T."/>
            <person name="Masukawa M."/>
            <person name="Mizubayashi T."/>
            <person name="Mukai Y."/>
            <person name="Nagasaki H."/>
            <person name="Nagata Y."/>
            <person name="Naito S."/>
            <person name="Nakashima M."/>
            <person name="Nakama Y."/>
            <person name="Nakamichi Y."/>
            <person name="Nakamura M."/>
            <person name="Meguro A."/>
            <person name="Negishi M."/>
            <person name="Ohta I."/>
            <person name="Ohta T."/>
            <person name="Okamoto M."/>
            <person name="Ono N."/>
            <person name="Saji S."/>
            <person name="Sakaguchi M."/>
            <person name="Sakai K."/>
            <person name="Shibata M."/>
            <person name="Shimokawa T."/>
            <person name="Song J."/>
            <person name="Takazaki Y."/>
            <person name="Terasawa K."/>
            <person name="Tsugane M."/>
            <person name="Tsuji K."/>
            <person name="Ueda S."/>
            <person name="Waki K."/>
            <person name="Yamagata H."/>
            <person name="Yamamoto M."/>
            <person name="Yamamoto S."/>
            <person name="Yamane H."/>
            <person name="Yoshiki S."/>
            <person name="Yoshihara R."/>
            <person name="Yukawa K."/>
            <person name="Zhong H."/>
            <person name="Yano M."/>
            <person name="Yuan Q."/>
            <person name="Ouyang S."/>
            <person name="Liu J."/>
            <person name="Jones K.M."/>
            <person name="Gansberger K."/>
            <person name="Moffat K."/>
            <person name="Hill J."/>
            <person name="Bera J."/>
            <person name="Fadrosh D."/>
            <person name="Jin S."/>
            <person name="Johri S."/>
            <person name="Kim M."/>
            <person name="Overton L."/>
            <person name="Reardon M."/>
            <person name="Tsitrin T."/>
            <person name="Vuong H."/>
            <person name="Weaver B."/>
            <person name="Ciecko A."/>
            <person name="Tallon L."/>
            <person name="Jackson J."/>
            <person name="Pai G."/>
            <person name="Aken S.V."/>
            <person name="Utterback T."/>
            <person name="Reidmuller S."/>
            <person name="Feldblyum T."/>
            <person name="Hsiao J."/>
            <person name="Zismann V."/>
            <person name="Iobst S."/>
            <person name="de Vazeille A.R."/>
            <person name="Buell C.R."/>
            <person name="Ying K."/>
            <person name="Li Y."/>
            <person name="Lu T."/>
            <person name="Huang Y."/>
            <person name="Zhao Q."/>
            <person name="Feng Q."/>
            <person name="Zhang L."/>
            <person name="Zhu J."/>
            <person name="Weng Q."/>
            <person name="Mu J."/>
            <person name="Lu Y."/>
            <person name="Fan D."/>
            <person name="Liu Y."/>
            <person name="Guan J."/>
            <person name="Zhang Y."/>
            <person name="Yu S."/>
            <person name="Liu X."/>
            <person name="Zhang Y."/>
            <person name="Hong G."/>
            <person name="Han B."/>
            <person name="Choisne N."/>
            <person name="Demange N."/>
            <person name="Orjeda G."/>
            <person name="Samain S."/>
            <person name="Cattolico L."/>
            <person name="Pelletier E."/>
            <person name="Couloux A."/>
            <person name="Segurens B."/>
            <person name="Wincker P."/>
            <person name="D'Hont A."/>
            <person name="Scarpelli C."/>
            <person name="Weissenbach J."/>
            <person name="Salanoubat M."/>
            <person name="Quetier F."/>
            <person name="Yu Y."/>
            <person name="Kim H.R."/>
            <person name="Rambo T."/>
            <person name="Currie J."/>
            <person name="Collura K."/>
            <person name="Luo M."/>
            <person name="Yang T."/>
            <person name="Ammiraju J.S.S."/>
            <person name="Engler F."/>
            <person name="Soderlund C."/>
            <person name="Wing R.A."/>
            <person name="Palmer L.E."/>
            <person name="de la Bastide M."/>
            <person name="Spiegel L."/>
            <person name="Nascimento L."/>
            <person name="Zutavern T."/>
            <person name="O'Shaughnessy A."/>
            <person name="Dike S."/>
            <person name="Dedhia N."/>
            <person name="Preston R."/>
            <person name="Balija V."/>
            <person name="McCombie W.R."/>
            <person name="Chow T."/>
            <person name="Chen H."/>
            <person name="Chung M."/>
            <person name="Chen C."/>
            <person name="Shaw J."/>
            <person name="Wu H."/>
            <person name="Hsiao K."/>
            <person name="Chao Y."/>
            <person name="Chu M."/>
            <person name="Cheng C."/>
            <person name="Hour A."/>
            <person name="Lee P."/>
            <person name="Lin S."/>
            <person name="Lin Y."/>
            <person name="Liou J."/>
            <person name="Liu S."/>
            <person name="Hsing Y."/>
            <person name="Raghuvanshi S."/>
            <person name="Mohanty A."/>
            <person name="Bharti A.K."/>
            <person name="Gaur A."/>
            <person name="Gupta V."/>
            <person name="Kumar D."/>
            <person name="Ravi V."/>
            <person name="Vij S."/>
            <person name="Kapur A."/>
            <person name="Khurana P."/>
            <person name="Khurana P."/>
            <person name="Khurana J.P."/>
            <person name="Tyagi A.K."/>
            <person name="Gaikwad K."/>
            <person name="Singh A."/>
            <person name="Dalal V."/>
            <person name="Srivastava S."/>
            <person name="Dixit A."/>
            <person name="Pal A.K."/>
            <person name="Ghazi I.A."/>
            <person name="Yadav M."/>
            <person name="Pandit A."/>
            <person name="Bhargava A."/>
            <person name="Sureshbabu K."/>
            <person name="Batra K."/>
            <person name="Sharma T.R."/>
            <person name="Mohapatra T."/>
            <person name="Singh N.K."/>
            <person name="Messing J."/>
            <person name="Nelson A.B."/>
            <person name="Fuks G."/>
            <person name="Kavchok S."/>
            <person name="Keizer G."/>
            <person name="Linton E."/>
            <person name="Llaca V."/>
            <person name="Song R."/>
            <person name="Tanyolac B."/>
            <person name="Young S."/>
            <person name="Ho-Il K."/>
            <person name="Hahn J.H."/>
            <person name="Sangsakoo G."/>
            <person name="Vanavichit A."/>
            <person name="de Mattos Luiz.A.T."/>
            <person name="Zimmer P.D."/>
            <person name="Malone G."/>
            <person name="Dellagostin O."/>
            <person name="de Oliveira A.C."/>
            <person name="Bevan M."/>
            <person name="Bancroft I."/>
            <person name="Minx P."/>
            <person name="Cordum H."/>
            <person name="Wilson R."/>
            <person name="Cheng Z."/>
            <person name="Jin W."/>
            <person name="Jiang J."/>
            <person name="Leong S.A."/>
            <person name="Iwama H."/>
            <person name="Gojobori T."/>
            <person name="Itoh T."/>
            <person name="Niimura Y."/>
            <person name="Fujii Y."/>
            <person name="Habara T."/>
            <person name="Sakai H."/>
            <person name="Sato Y."/>
            <person name="Wilson G."/>
            <person name="Kumar K."/>
            <person name="McCouch S."/>
            <person name="Juretic N."/>
            <person name="Hoen D."/>
            <person name="Wright S."/>
            <person name="Bruskiewich R."/>
            <person name="Bureau T."/>
            <person name="Miyao A."/>
            <person name="Hirochika H."/>
            <person name="Nishikawa T."/>
            <person name="Kadowaki K."/>
            <person name="Sugiura M."/>
            <person name="Burr B."/>
            <person name="Sasaki T."/>
        </authorList>
    </citation>
    <scope>NUCLEOTIDE SEQUENCE [LARGE SCALE GENOMIC DNA]</scope>
    <source>
        <strain evidence="2">cv. Nipponbare</strain>
    </source>
</reference>
<feature type="non-terminal residue" evidence="1">
    <location>
        <position position="116"/>
    </location>
</feature>
<evidence type="ECO:0000313" key="1">
    <source>
        <dbReference type="EMBL" id="BAS76846.1"/>
    </source>
</evidence>
<organism evidence="1 2">
    <name type="scientific">Oryza sativa subsp. japonica</name>
    <name type="common">Rice</name>
    <dbReference type="NCBI Taxonomy" id="39947"/>
    <lineage>
        <taxon>Eukaryota</taxon>
        <taxon>Viridiplantae</taxon>
        <taxon>Streptophyta</taxon>
        <taxon>Embryophyta</taxon>
        <taxon>Tracheophyta</taxon>
        <taxon>Spermatophyta</taxon>
        <taxon>Magnoliopsida</taxon>
        <taxon>Liliopsida</taxon>
        <taxon>Poales</taxon>
        <taxon>Poaceae</taxon>
        <taxon>BOP clade</taxon>
        <taxon>Oryzoideae</taxon>
        <taxon>Oryzeae</taxon>
        <taxon>Oryzinae</taxon>
        <taxon>Oryza</taxon>
        <taxon>Oryza sativa</taxon>
    </lineage>
</organism>
<dbReference type="EMBL" id="AP014958">
    <property type="protein sequence ID" value="BAS76846.1"/>
    <property type="molecule type" value="Genomic_DNA"/>
</dbReference>
<protein>
    <submittedName>
        <fullName evidence="1">Os02g0134100 protein</fullName>
    </submittedName>
</protein>
<proteinExistence type="predicted"/>
<keyword evidence="2" id="KW-1185">Reference proteome</keyword>
<name>A0A0P0VED4_ORYSJ</name>
<reference evidence="1 2" key="2">
    <citation type="journal article" date="2013" name="Plant Cell Physiol.">
        <title>Rice Annotation Project Database (RAP-DB): an integrative and interactive database for rice genomics.</title>
        <authorList>
            <person name="Sakai H."/>
            <person name="Lee S.S."/>
            <person name="Tanaka T."/>
            <person name="Numa H."/>
            <person name="Kim J."/>
            <person name="Kawahara Y."/>
            <person name="Wakimoto H."/>
            <person name="Yang C.C."/>
            <person name="Iwamoto M."/>
            <person name="Abe T."/>
            <person name="Yamada Y."/>
            <person name="Muto A."/>
            <person name="Inokuchi H."/>
            <person name="Ikemura T."/>
            <person name="Matsumoto T."/>
            <person name="Sasaki T."/>
            <person name="Itoh T."/>
        </authorList>
    </citation>
    <scope>NUCLEOTIDE SEQUENCE [LARGE SCALE GENOMIC DNA]</scope>
    <source>
        <strain evidence="2">cv. Nipponbare</strain>
    </source>
</reference>
<accession>A0A0P0VED4</accession>
<dbReference type="AlphaFoldDB" id="A0A0P0VED4"/>
<dbReference type="InParanoid" id="A0A0P0VED4"/>
<reference evidence="1 2" key="3">
    <citation type="journal article" date="2013" name="Rice">
        <title>Improvement of the Oryza sativa Nipponbare reference genome using next generation sequence and optical map data.</title>
        <authorList>
            <person name="Kawahara Y."/>
            <person name="de la Bastide M."/>
            <person name="Hamilton J.P."/>
            <person name="Kanamori H."/>
            <person name="McCombie W.R."/>
            <person name="Ouyang S."/>
            <person name="Schwartz D.C."/>
            <person name="Tanaka T."/>
            <person name="Wu J."/>
            <person name="Zhou S."/>
            <person name="Childs K.L."/>
            <person name="Davidson R.M."/>
            <person name="Lin H."/>
            <person name="Quesada-Ocampo L."/>
            <person name="Vaillancourt B."/>
            <person name="Sakai H."/>
            <person name="Lee S.S."/>
            <person name="Kim J."/>
            <person name="Numa H."/>
            <person name="Itoh T."/>
            <person name="Buell C.R."/>
            <person name="Matsumoto T."/>
        </authorList>
    </citation>
    <scope>NUCLEOTIDE SEQUENCE [LARGE SCALE GENOMIC DNA]</scope>
    <source>
        <strain evidence="2">cv. Nipponbare</strain>
    </source>
</reference>
<sequence length="116" mass="12785">MNGLSCLGGVHNPLIRNGSILRSGFMNLTCKQLTTECTCCNVGSLSFNFYKAGSSILELYTSVCKVVKSLEKKTSIGDTKLYSTIHSALCHVLHHMMVYLFIFCTQVQLLVHVVPP</sequence>